<reference evidence="1 2" key="1">
    <citation type="submission" date="2024-07" db="EMBL/GenBank/DDBJ databases">
        <title>Description of Labrys sedimenti sp. nov., isolated from a diclofenac-degrading enrichment culture.</title>
        <authorList>
            <person name="Tancsics A."/>
            <person name="Csepanyi A."/>
        </authorList>
    </citation>
    <scope>NUCLEOTIDE SEQUENCE [LARGE SCALE GENOMIC DNA]</scope>
    <source>
        <strain evidence="1 2">LMG 23578</strain>
    </source>
</reference>
<organism evidence="1 2">
    <name type="scientific">Labrys neptuniae</name>
    <dbReference type="NCBI Taxonomy" id="376174"/>
    <lineage>
        <taxon>Bacteria</taxon>
        <taxon>Pseudomonadati</taxon>
        <taxon>Pseudomonadota</taxon>
        <taxon>Alphaproteobacteria</taxon>
        <taxon>Hyphomicrobiales</taxon>
        <taxon>Xanthobacteraceae</taxon>
        <taxon>Labrys</taxon>
    </lineage>
</organism>
<evidence type="ECO:0000313" key="1">
    <source>
        <dbReference type="EMBL" id="MEW9309946.1"/>
    </source>
</evidence>
<sequence length="105" mass="12523">MRKLWFRPRARIVTLVYFNDAHSRTKEHVDSLIAYFLRRHWTHRARALECDVLRALTASFSLKPDLISRQAEIDRKAAAWLLSHDEDRRQAAERYRAGRLPRLDP</sequence>
<dbReference type="EMBL" id="JBFNQD010000019">
    <property type="protein sequence ID" value="MEW9309946.1"/>
    <property type="molecule type" value="Genomic_DNA"/>
</dbReference>
<evidence type="ECO:0000313" key="2">
    <source>
        <dbReference type="Proteomes" id="UP001555786"/>
    </source>
</evidence>
<proteinExistence type="predicted"/>
<protein>
    <submittedName>
        <fullName evidence="1">Uncharacterized protein</fullName>
    </submittedName>
</protein>
<gene>
    <name evidence="1" type="ORF">ABXS05_30665</name>
</gene>
<accession>A0ABV3PW83</accession>
<comment type="caution">
    <text evidence="1">The sequence shown here is derived from an EMBL/GenBank/DDBJ whole genome shotgun (WGS) entry which is preliminary data.</text>
</comment>
<keyword evidence="2" id="KW-1185">Reference proteome</keyword>
<name>A0ABV3PW83_9HYPH</name>
<dbReference type="Proteomes" id="UP001555786">
    <property type="component" value="Unassembled WGS sequence"/>
</dbReference>
<dbReference type="RefSeq" id="WP_367626517.1">
    <property type="nucleotide sequence ID" value="NZ_JBFNQD010000019.1"/>
</dbReference>